<sequence>MQPTDITLPTPESSQAYMDVSALEAGMITLPMVLFIKGAPQTEVAVCPSIAFVLKHSVSGKQLVFDLGIPRNTENLPPAVKGVIAKYMPVQVPQDAAESLKKGGLDPADVETVILSHLHFDHIGDHSPFTKATFVIGGEVKEHLLAGFPHTPTSDVLATSVPLDRTRFLSHSEFTTSIGPFPQAMDYFGDGSLYLVDAAGHMSGHINAFVRTSSHGSWIYLGGDTAHDIRLLTGEKEVGEVPDPRTPGRMLCAHVNKEVAIKHIERVGLLMKVPGVHVLMAHDRKWYEENKGGDAYFPGRIPPKPM</sequence>
<name>A0AAD6VB00_9AGAR</name>
<dbReference type="GO" id="GO:0016787">
    <property type="term" value="F:hydrolase activity"/>
    <property type="evidence" value="ECO:0007669"/>
    <property type="project" value="UniProtKB-KW"/>
</dbReference>
<organism evidence="7 8">
    <name type="scientific">Mycena pura</name>
    <dbReference type="NCBI Taxonomy" id="153505"/>
    <lineage>
        <taxon>Eukaryota</taxon>
        <taxon>Fungi</taxon>
        <taxon>Dikarya</taxon>
        <taxon>Basidiomycota</taxon>
        <taxon>Agaricomycotina</taxon>
        <taxon>Agaricomycetes</taxon>
        <taxon>Agaricomycetidae</taxon>
        <taxon>Agaricales</taxon>
        <taxon>Marasmiineae</taxon>
        <taxon>Mycenaceae</taxon>
        <taxon>Mycena</taxon>
    </lineage>
</organism>
<dbReference type="CDD" id="cd07730">
    <property type="entry name" value="metallo-hydrolase-like_MBL-fold"/>
    <property type="match status" value="1"/>
</dbReference>
<proteinExistence type="inferred from homology"/>
<evidence type="ECO:0000313" key="7">
    <source>
        <dbReference type="EMBL" id="KAJ7207861.1"/>
    </source>
</evidence>
<keyword evidence="5" id="KW-0862">Zinc</keyword>
<keyword evidence="8" id="KW-1185">Reference proteome</keyword>
<gene>
    <name evidence="7" type="ORF">GGX14DRAFT_634217</name>
</gene>
<protein>
    <submittedName>
        <fullName evidence="7">Beta-lactamase-like protein</fullName>
    </submittedName>
</protein>
<dbReference type="Proteomes" id="UP001219525">
    <property type="component" value="Unassembled WGS sequence"/>
</dbReference>
<evidence type="ECO:0000256" key="5">
    <source>
        <dbReference type="ARBA" id="ARBA00022833"/>
    </source>
</evidence>
<feature type="domain" description="Metallo-beta-lactamase" evidence="6">
    <location>
        <begin position="93"/>
        <end position="162"/>
    </location>
</feature>
<evidence type="ECO:0000256" key="1">
    <source>
        <dbReference type="ARBA" id="ARBA00001947"/>
    </source>
</evidence>
<dbReference type="Gene3D" id="3.60.15.10">
    <property type="entry name" value="Ribonuclease Z/Hydroxyacylglutathione hydrolase-like"/>
    <property type="match status" value="1"/>
</dbReference>
<evidence type="ECO:0000256" key="2">
    <source>
        <dbReference type="ARBA" id="ARBA00007749"/>
    </source>
</evidence>
<evidence type="ECO:0000256" key="3">
    <source>
        <dbReference type="ARBA" id="ARBA00022723"/>
    </source>
</evidence>
<dbReference type="InterPro" id="IPR051013">
    <property type="entry name" value="MBL_superfamily_lactonases"/>
</dbReference>
<dbReference type="SUPFAM" id="SSF56281">
    <property type="entry name" value="Metallo-hydrolase/oxidoreductase"/>
    <property type="match status" value="1"/>
</dbReference>
<evidence type="ECO:0000256" key="4">
    <source>
        <dbReference type="ARBA" id="ARBA00022801"/>
    </source>
</evidence>
<dbReference type="PANTHER" id="PTHR42978:SF2">
    <property type="entry name" value="102 KBASES UNSTABLE REGION: FROM 1 TO 119443"/>
    <property type="match status" value="1"/>
</dbReference>
<evidence type="ECO:0000313" key="8">
    <source>
        <dbReference type="Proteomes" id="UP001219525"/>
    </source>
</evidence>
<dbReference type="InterPro" id="IPR001279">
    <property type="entry name" value="Metallo-B-lactamas"/>
</dbReference>
<dbReference type="InterPro" id="IPR036866">
    <property type="entry name" value="RibonucZ/Hydroxyglut_hydro"/>
</dbReference>
<comment type="caution">
    <text evidence="7">The sequence shown here is derived from an EMBL/GenBank/DDBJ whole genome shotgun (WGS) entry which is preliminary data.</text>
</comment>
<keyword evidence="3" id="KW-0479">Metal-binding</keyword>
<comment type="similarity">
    <text evidence="2">Belongs to the metallo-beta-lactamase superfamily.</text>
</comment>
<evidence type="ECO:0000259" key="6">
    <source>
        <dbReference type="Pfam" id="PF00753"/>
    </source>
</evidence>
<dbReference type="EMBL" id="JARJCW010000035">
    <property type="protein sequence ID" value="KAJ7207861.1"/>
    <property type="molecule type" value="Genomic_DNA"/>
</dbReference>
<reference evidence="7" key="1">
    <citation type="submission" date="2023-03" db="EMBL/GenBank/DDBJ databases">
        <title>Massive genome expansion in bonnet fungi (Mycena s.s.) driven by repeated elements and novel gene families across ecological guilds.</title>
        <authorList>
            <consortium name="Lawrence Berkeley National Laboratory"/>
            <person name="Harder C.B."/>
            <person name="Miyauchi S."/>
            <person name="Viragh M."/>
            <person name="Kuo A."/>
            <person name="Thoen E."/>
            <person name="Andreopoulos B."/>
            <person name="Lu D."/>
            <person name="Skrede I."/>
            <person name="Drula E."/>
            <person name="Henrissat B."/>
            <person name="Morin E."/>
            <person name="Kohler A."/>
            <person name="Barry K."/>
            <person name="LaButti K."/>
            <person name="Morin E."/>
            <person name="Salamov A."/>
            <person name="Lipzen A."/>
            <person name="Mereny Z."/>
            <person name="Hegedus B."/>
            <person name="Baldrian P."/>
            <person name="Stursova M."/>
            <person name="Weitz H."/>
            <person name="Taylor A."/>
            <person name="Grigoriev I.V."/>
            <person name="Nagy L.G."/>
            <person name="Martin F."/>
            <person name="Kauserud H."/>
        </authorList>
    </citation>
    <scope>NUCLEOTIDE SEQUENCE</scope>
    <source>
        <strain evidence="7">9144</strain>
    </source>
</reference>
<dbReference type="AlphaFoldDB" id="A0AAD6VB00"/>
<dbReference type="Pfam" id="PF00753">
    <property type="entry name" value="Lactamase_B"/>
    <property type="match status" value="1"/>
</dbReference>
<accession>A0AAD6VB00</accession>
<keyword evidence="4" id="KW-0378">Hydrolase</keyword>
<comment type="cofactor">
    <cofactor evidence="1">
        <name>Zn(2+)</name>
        <dbReference type="ChEBI" id="CHEBI:29105"/>
    </cofactor>
</comment>
<dbReference type="PANTHER" id="PTHR42978">
    <property type="entry name" value="QUORUM-QUENCHING LACTONASE YTNP-RELATED-RELATED"/>
    <property type="match status" value="1"/>
</dbReference>
<dbReference type="GO" id="GO:0046872">
    <property type="term" value="F:metal ion binding"/>
    <property type="evidence" value="ECO:0007669"/>
    <property type="project" value="UniProtKB-KW"/>
</dbReference>